<evidence type="ECO:0000313" key="2">
    <source>
        <dbReference type="Proteomes" id="UP000028702"/>
    </source>
</evidence>
<keyword evidence="2" id="KW-1185">Reference proteome</keyword>
<reference evidence="1 2" key="1">
    <citation type="submission" date="2014-07" db="EMBL/GenBank/DDBJ databases">
        <title>Tepidicaulis marinum gen. nov., sp. nov., a novel marine bacterium denitrifying nitrate to nitrous oxide strictly under microaerobic conditions.</title>
        <authorList>
            <person name="Takeuchi M."/>
            <person name="Yamagishi T."/>
            <person name="Kamagata Y."/>
            <person name="Oshima K."/>
            <person name="Hattori M."/>
            <person name="Katayama T."/>
            <person name="Hanada S."/>
            <person name="Tamaki H."/>
            <person name="Marumo K."/>
            <person name="Maeda H."/>
            <person name="Nedachi M."/>
            <person name="Iwasaki W."/>
            <person name="Suwa Y."/>
            <person name="Sakata S."/>
        </authorList>
    </citation>
    <scope>NUCLEOTIDE SEQUENCE [LARGE SCALE GENOMIC DNA]</scope>
    <source>
        <strain evidence="1 2">MA2</strain>
    </source>
</reference>
<organism evidence="1 2">
    <name type="scientific">Tepidicaulis marinus</name>
    <dbReference type="NCBI Taxonomy" id="1333998"/>
    <lineage>
        <taxon>Bacteria</taxon>
        <taxon>Pseudomonadati</taxon>
        <taxon>Pseudomonadota</taxon>
        <taxon>Alphaproteobacteria</taxon>
        <taxon>Hyphomicrobiales</taxon>
        <taxon>Parvibaculaceae</taxon>
        <taxon>Tepidicaulis</taxon>
    </lineage>
</organism>
<dbReference type="AlphaFoldDB" id="A0A081BAK7"/>
<gene>
    <name evidence="1" type="ORF">M2A_1574</name>
</gene>
<dbReference type="STRING" id="1333998.M2A_1574"/>
<proteinExistence type="predicted"/>
<sequence length="138" mass="15194">MTENRSSAFPSLGFLGRFGRSADLRALDKALREVDLHPNLMPEAVKLTLVKLLREAVPARPEARDYEEAAALAAYCMIGPDAFTAVNNPVLARQQERRIEAALEEEGSLDGQIILLTLHAKLVHPAVIETFQLSSEET</sequence>
<dbReference type="RefSeq" id="WP_045445520.1">
    <property type="nucleotide sequence ID" value="NZ_BBIO01000007.1"/>
</dbReference>
<dbReference type="EMBL" id="BBIO01000007">
    <property type="protein sequence ID" value="GAK45075.1"/>
    <property type="molecule type" value="Genomic_DNA"/>
</dbReference>
<dbReference type="eggNOG" id="ENOG5032RSU">
    <property type="taxonomic scope" value="Bacteria"/>
</dbReference>
<dbReference type="Proteomes" id="UP000028702">
    <property type="component" value="Unassembled WGS sequence"/>
</dbReference>
<evidence type="ECO:0000313" key="1">
    <source>
        <dbReference type="EMBL" id="GAK45075.1"/>
    </source>
</evidence>
<accession>A0A081BAK7</accession>
<protein>
    <submittedName>
        <fullName evidence="1">Conserved protein</fullName>
    </submittedName>
</protein>
<comment type="caution">
    <text evidence="1">The sequence shown here is derived from an EMBL/GenBank/DDBJ whole genome shotgun (WGS) entry which is preliminary data.</text>
</comment>
<name>A0A081BAK7_9HYPH</name>